<organism evidence="2 3">
    <name type="scientific">Caerostris darwini</name>
    <dbReference type="NCBI Taxonomy" id="1538125"/>
    <lineage>
        <taxon>Eukaryota</taxon>
        <taxon>Metazoa</taxon>
        <taxon>Ecdysozoa</taxon>
        <taxon>Arthropoda</taxon>
        <taxon>Chelicerata</taxon>
        <taxon>Arachnida</taxon>
        <taxon>Araneae</taxon>
        <taxon>Araneomorphae</taxon>
        <taxon>Entelegynae</taxon>
        <taxon>Araneoidea</taxon>
        <taxon>Araneidae</taxon>
        <taxon>Caerostris</taxon>
    </lineage>
</organism>
<evidence type="ECO:0000313" key="3">
    <source>
        <dbReference type="Proteomes" id="UP001054837"/>
    </source>
</evidence>
<dbReference type="AlphaFoldDB" id="A0AAV4PQP2"/>
<dbReference type="Proteomes" id="UP001054837">
    <property type="component" value="Unassembled WGS sequence"/>
</dbReference>
<evidence type="ECO:0008006" key="4">
    <source>
        <dbReference type="Google" id="ProtNLM"/>
    </source>
</evidence>
<name>A0AAV4PQP2_9ARAC</name>
<evidence type="ECO:0000256" key="1">
    <source>
        <dbReference type="SAM" id="MobiDB-lite"/>
    </source>
</evidence>
<sequence>MSCRYQPIKRSYRIRPLLHSQSSRKQRYKKAGNTLSGSHKNVFRPHVLKGGAKSICLSSGSKCLCGTDQKRYQPIKRSYRIRPLLYSQSSRNQRYKKAGNTLSGSHKNVFRPMFLKEGQNRYAFPLAASVYVEQTRKGETNQAE</sequence>
<keyword evidence="3" id="KW-1185">Reference proteome</keyword>
<protein>
    <recommendedName>
        <fullName evidence="4">Ribosomal protein L34</fullName>
    </recommendedName>
</protein>
<accession>A0AAV4PQP2</accession>
<reference evidence="2 3" key="1">
    <citation type="submission" date="2021-06" db="EMBL/GenBank/DDBJ databases">
        <title>Caerostris darwini draft genome.</title>
        <authorList>
            <person name="Kono N."/>
            <person name="Arakawa K."/>
        </authorList>
    </citation>
    <scope>NUCLEOTIDE SEQUENCE [LARGE SCALE GENOMIC DNA]</scope>
</reference>
<proteinExistence type="predicted"/>
<feature type="region of interest" description="Disordered" evidence="1">
    <location>
        <begin position="16"/>
        <end position="40"/>
    </location>
</feature>
<dbReference type="EMBL" id="BPLQ01003121">
    <property type="protein sequence ID" value="GIX98144.1"/>
    <property type="molecule type" value="Genomic_DNA"/>
</dbReference>
<comment type="caution">
    <text evidence="2">The sequence shown here is derived from an EMBL/GenBank/DDBJ whole genome shotgun (WGS) entry which is preliminary data.</text>
</comment>
<evidence type="ECO:0000313" key="2">
    <source>
        <dbReference type="EMBL" id="GIX98144.1"/>
    </source>
</evidence>
<gene>
    <name evidence="2" type="ORF">CDAR_396511</name>
</gene>